<dbReference type="Proteomes" id="UP000183107">
    <property type="component" value="Unassembled WGS sequence"/>
</dbReference>
<evidence type="ECO:0000313" key="1">
    <source>
        <dbReference type="EMBL" id="SFN67029.1"/>
    </source>
</evidence>
<keyword evidence="2" id="KW-1185">Reference proteome</keyword>
<sequence length="55" mass="6074">MRGDRALYPSNATRADGTTTGTNAVGLARLYIQDKARNGMFCFRFRTAQSESSKI</sequence>
<gene>
    <name evidence="1" type="ORF">SAMN05216386_1571</name>
</gene>
<dbReference type="AlphaFoldDB" id="A0A1I5AXS1"/>
<proteinExistence type="predicted"/>
<accession>A0A1I5AXS1</accession>
<name>A0A1I5AXS1_9PROT</name>
<protein>
    <submittedName>
        <fullName evidence="1">Uncharacterized protein</fullName>
    </submittedName>
</protein>
<evidence type="ECO:0000313" key="2">
    <source>
        <dbReference type="Proteomes" id="UP000183107"/>
    </source>
</evidence>
<dbReference type="EMBL" id="FOVJ01000002">
    <property type="protein sequence ID" value="SFN67029.1"/>
    <property type="molecule type" value="Genomic_DNA"/>
</dbReference>
<organism evidence="1 2">
    <name type="scientific">Nitrosospira briensis</name>
    <dbReference type="NCBI Taxonomy" id="35799"/>
    <lineage>
        <taxon>Bacteria</taxon>
        <taxon>Pseudomonadati</taxon>
        <taxon>Pseudomonadota</taxon>
        <taxon>Betaproteobacteria</taxon>
        <taxon>Nitrosomonadales</taxon>
        <taxon>Nitrosomonadaceae</taxon>
        <taxon>Nitrosospira</taxon>
    </lineage>
</organism>
<reference evidence="2" key="1">
    <citation type="submission" date="2016-10" db="EMBL/GenBank/DDBJ databases">
        <authorList>
            <person name="Varghese N."/>
        </authorList>
    </citation>
    <scope>NUCLEOTIDE SEQUENCE [LARGE SCALE GENOMIC DNA]</scope>
    <source>
        <strain evidence="2">Nsp8</strain>
    </source>
</reference>